<dbReference type="InterPro" id="IPR050834">
    <property type="entry name" value="Glycosyltransf_2"/>
</dbReference>
<protein>
    <submittedName>
        <fullName evidence="2">Glycosyl transferase family 2</fullName>
    </submittedName>
</protein>
<evidence type="ECO:0000313" key="3">
    <source>
        <dbReference type="Proteomes" id="UP000029578"/>
    </source>
</evidence>
<dbReference type="SUPFAM" id="SSF53448">
    <property type="entry name" value="Nucleotide-diphospho-sugar transferases"/>
    <property type="match status" value="1"/>
</dbReference>
<sequence length="324" mass="36810">MLSILLPVYNCNCVALVTELQRQCVECGTEFEIIVADDGSLSSSDSVLSPPDSIAASPLLPCSSAAVRSHATRHCLVEENRTIENLPHVRYIIREKNVGRSAIRNFLVSQAKGDRLLFIDGDLSLDNPSFICNYLQTEGDVVVGGIAIGGNPDQWKGNLRYRYERQCAAMNTVESRQSHPSQHLATNILVHRSVLGEQPYDEKISHYGYEDVLLGKRFQQQKVAIEHIENPVLFCDFEDNASYLAKTEEALRTLFTFRNELKGYSRLLDKAECIEHLHLSPLFVTAYKLFYEPIKNCLLGNKPKVFWFNIYKLLYYLHYTKNAI</sequence>
<dbReference type="Gene3D" id="3.90.550.10">
    <property type="entry name" value="Spore Coat Polysaccharide Biosynthesis Protein SpsA, Chain A"/>
    <property type="match status" value="1"/>
</dbReference>
<dbReference type="GO" id="GO:0016740">
    <property type="term" value="F:transferase activity"/>
    <property type="evidence" value="ECO:0007669"/>
    <property type="project" value="UniProtKB-KW"/>
</dbReference>
<comment type="caution">
    <text evidence="2">The sequence shown here is derived from an EMBL/GenBank/DDBJ whole genome shotgun (WGS) entry which is preliminary data.</text>
</comment>
<keyword evidence="2" id="KW-0808">Transferase</keyword>
<accession>A0A096C151</accession>
<feature type="domain" description="Glycosyltransferase 2-like" evidence="1">
    <location>
        <begin position="85"/>
        <end position="161"/>
    </location>
</feature>
<reference evidence="2 3" key="1">
    <citation type="submission" date="2014-07" db="EMBL/GenBank/DDBJ databases">
        <authorList>
            <person name="McCorrison J."/>
            <person name="Sanka R."/>
            <person name="Torralba M."/>
            <person name="Gillis M."/>
            <person name="Haft D.H."/>
            <person name="Methe B."/>
            <person name="Sutton G."/>
            <person name="Nelson K.E."/>
        </authorList>
    </citation>
    <scope>NUCLEOTIDE SEQUENCE [LARGE SCALE GENOMIC DNA]</scope>
    <source>
        <strain evidence="2 3">DNF00666</strain>
    </source>
</reference>
<dbReference type="PANTHER" id="PTHR43685:SF3">
    <property type="entry name" value="SLR2126 PROTEIN"/>
    <property type="match status" value="1"/>
</dbReference>
<dbReference type="AlphaFoldDB" id="A0A096C151"/>
<dbReference type="Pfam" id="PF00535">
    <property type="entry name" value="Glycos_transf_2"/>
    <property type="match status" value="1"/>
</dbReference>
<name>A0A096C151_9BACT</name>
<dbReference type="CDD" id="cd00761">
    <property type="entry name" value="Glyco_tranf_GTA_type"/>
    <property type="match status" value="1"/>
</dbReference>
<evidence type="ECO:0000313" key="2">
    <source>
        <dbReference type="EMBL" id="KGF48732.1"/>
    </source>
</evidence>
<dbReference type="PANTHER" id="PTHR43685">
    <property type="entry name" value="GLYCOSYLTRANSFERASE"/>
    <property type="match status" value="1"/>
</dbReference>
<organism evidence="2 3">
    <name type="scientific">Prevotella melaninogenica DNF00666</name>
    <dbReference type="NCBI Taxonomy" id="1401073"/>
    <lineage>
        <taxon>Bacteria</taxon>
        <taxon>Pseudomonadati</taxon>
        <taxon>Bacteroidota</taxon>
        <taxon>Bacteroidia</taxon>
        <taxon>Bacteroidales</taxon>
        <taxon>Prevotellaceae</taxon>
        <taxon>Prevotella</taxon>
    </lineage>
</organism>
<dbReference type="Proteomes" id="UP000029578">
    <property type="component" value="Unassembled WGS sequence"/>
</dbReference>
<evidence type="ECO:0000259" key="1">
    <source>
        <dbReference type="Pfam" id="PF00535"/>
    </source>
</evidence>
<dbReference type="InterPro" id="IPR001173">
    <property type="entry name" value="Glyco_trans_2-like"/>
</dbReference>
<dbReference type="InterPro" id="IPR029044">
    <property type="entry name" value="Nucleotide-diphossugar_trans"/>
</dbReference>
<proteinExistence type="predicted"/>
<gene>
    <name evidence="2" type="ORF">HMPREF0661_06550</name>
</gene>
<dbReference type="RefSeq" id="WP_036864761.1">
    <property type="nucleotide sequence ID" value="NZ_JRNS01000339.1"/>
</dbReference>
<dbReference type="EMBL" id="JRNS01000339">
    <property type="protein sequence ID" value="KGF48732.1"/>
    <property type="molecule type" value="Genomic_DNA"/>
</dbReference>